<dbReference type="EMBL" id="BONW01000001">
    <property type="protein sequence ID" value="GIG85557.1"/>
    <property type="molecule type" value="Genomic_DNA"/>
</dbReference>
<evidence type="ECO:0000313" key="8">
    <source>
        <dbReference type="EMBL" id="GIG85557.1"/>
    </source>
</evidence>
<name>A0ABQ4DSY5_9ACTN</name>
<dbReference type="InterPro" id="IPR013249">
    <property type="entry name" value="RNA_pol_sigma70_r4_t2"/>
</dbReference>
<keyword evidence="2" id="KW-0805">Transcription regulation</keyword>
<dbReference type="InterPro" id="IPR036388">
    <property type="entry name" value="WH-like_DNA-bd_sf"/>
</dbReference>
<dbReference type="Gene3D" id="1.10.10.10">
    <property type="entry name" value="Winged helix-like DNA-binding domain superfamily/Winged helix DNA-binding domain"/>
    <property type="match status" value="1"/>
</dbReference>
<comment type="similarity">
    <text evidence="1">Belongs to the sigma-70 factor family. ECF subfamily.</text>
</comment>
<keyword evidence="3" id="KW-0731">Sigma factor</keyword>
<organism evidence="8 9">
    <name type="scientific">Plantactinospora endophytica</name>
    <dbReference type="NCBI Taxonomy" id="673535"/>
    <lineage>
        <taxon>Bacteria</taxon>
        <taxon>Bacillati</taxon>
        <taxon>Actinomycetota</taxon>
        <taxon>Actinomycetes</taxon>
        <taxon>Micromonosporales</taxon>
        <taxon>Micromonosporaceae</taxon>
        <taxon>Plantactinospora</taxon>
    </lineage>
</organism>
<evidence type="ECO:0000256" key="4">
    <source>
        <dbReference type="ARBA" id="ARBA00023125"/>
    </source>
</evidence>
<dbReference type="SUPFAM" id="SSF88659">
    <property type="entry name" value="Sigma3 and sigma4 domains of RNA polymerase sigma factors"/>
    <property type="match status" value="1"/>
</dbReference>
<dbReference type="CDD" id="cd06171">
    <property type="entry name" value="Sigma70_r4"/>
    <property type="match status" value="1"/>
</dbReference>
<feature type="domain" description="RNA polymerase sigma-70 region 2" evidence="6">
    <location>
        <begin position="18"/>
        <end position="77"/>
    </location>
</feature>
<evidence type="ECO:0000256" key="3">
    <source>
        <dbReference type="ARBA" id="ARBA00023082"/>
    </source>
</evidence>
<keyword evidence="5" id="KW-0804">Transcription</keyword>
<dbReference type="InterPro" id="IPR013324">
    <property type="entry name" value="RNA_pol_sigma_r3/r4-like"/>
</dbReference>
<dbReference type="GO" id="GO:0000428">
    <property type="term" value="C:DNA-directed RNA polymerase complex"/>
    <property type="evidence" value="ECO:0007669"/>
    <property type="project" value="UniProtKB-KW"/>
</dbReference>
<dbReference type="InterPro" id="IPR014284">
    <property type="entry name" value="RNA_pol_sigma-70_dom"/>
</dbReference>
<comment type="caution">
    <text evidence="8">The sequence shown here is derived from an EMBL/GenBank/DDBJ whole genome shotgun (WGS) entry which is preliminary data.</text>
</comment>
<dbReference type="InterPro" id="IPR013325">
    <property type="entry name" value="RNA_pol_sigma_r2"/>
</dbReference>
<dbReference type="Proteomes" id="UP000646749">
    <property type="component" value="Unassembled WGS sequence"/>
</dbReference>
<keyword evidence="4" id="KW-0238">DNA-binding</keyword>
<feature type="domain" description="RNA polymerase sigma factor 70 region 4 type 2" evidence="7">
    <location>
        <begin position="103"/>
        <end position="152"/>
    </location>
</feature>
<dbReference type="Gene3D" id="1.10.1740.10">
    <property type="match status" value="1"/>
</dbReference>
<dbReference type="SUPFAM" id="SSF88946">
    <property type="entry name" value="Sigma2 domain of RNA polymerase sigma factors"/>
    <property type="match status" value="1"/>
</dbReference>
<accession>A0ABQ4DSY5</accession>
<evidence type="ECO:0000256" key="2">
    <source>
        <dbReference type="ARBA" id="ARBA00023015"/>
    </source>
</evidence>
<keyword evidence="8" id="KW-0240">DNA-directed RNA polymerase</keyword>
<evidence type="ECO:0000256" key="1">
    <source>
        <dbReference type="ARBA" id="ARBA00010641"/>
    </source>
</evidence>
<dbReference type="Pfam" id="PF08281">
    <property type="entry name" value="Sigma70_r4_2"/>
    <property type="match status" value="1"/>
</dbReference>
<dbReference type="Pfam" id="PF04542">
    <property type="entry name" value="Sigma70_r2"/>
    <property type="match status" value="1"/>
</dbReference>
<evidence type="ECO:0000259" key="6">
    <source>
        <dbReference type="Pfam" id="PF04542"/>
    </source>
</evidence>
<reference evidence="8 9" key="1">
    <citation type="submission" date="2021-01" db="EMBL/GenBank/DDBJ databases">
        <title>Whole genome shotgun sequence of Plantactinospora endophytica NBRC 110450.</title>
        <authorList>
            <person name="Komaki H."/>
            <person name="Tamura T."/>
        </authorList>
    </citation>
    <scope>NUCLEOTIDE SEQUENCE [LARGE SCALE GENOMIC DNA]</scope>
    <source>
        <strain evidence="8 9">NBRC 110450</strain>
    </source>
</reference>
<evidence type="ECO:0000256" key="5">
    <source>
        <dbReference type="ARBA" id="ARBA00023163"/>
    </source>
</evidence>
<evidence type="ECO:0000259" key="7">
    <source>
        <dbReference type="Pfam" id="PF08281"/>
    </source>
</evidence>
<dbReference type="PANTHER" id="PTHR43133:SF8">
    <property type="entry name" value="RNA POLYMERASE SIGMA FACTOR HI_1459-RELATED"/>
    <property type="match status" value="1"/>
</dbReference>
<proteinExistence type="inferred from homology"/>
<dbReference type="NCBIfam" id="TIGR02937">
    <property type="entry name" value="sigma70-ECF"/>
    <property type="match status" value="1"/>
</dbReference>
<dbReference type="PANTHER" id="PTHR43133">
    <property type="entry name" value="RNA POLYMERASE ECF-TYPE SIGMA FACTO"/>
    <property type="match status" value="1"/>
</dbReference>
<dbReference type="InterPro" id="IPR007627">
    <property type="entry name" value="RNA_pol_sigma70_r2"/>
</dbReference>
<dbReference type="InterPro" id="IPR039425">
    <property type="entry name" value="RNA_pol_sigma-70-like"/>
</dbReference>
<evidence type="ECO:0000313" key="9">
    <source>
        <dbReference type="Proteomes" id="UP000646749"/>
    </source>
</evidence>
<gene>
    <name evidence="8" type="primary">rpoE_3</name>
    <name evidence="8" type="ORF">Pen02_04930</name>
</gene>
<keyword evidence="9" id="KW-1185">Reference proteome</keyword>
<protein>
    <submittedName>
        <fullName evidence="8">DNA-directed RNA polymerase sigma-70 factor</fullName>
    </submittedName>
</protein>
<sequence>MVQTSAPAEPTFDAVYAAQYDPLVRLAYVTTGSRPAAEDLVQEVFVEWLRRRDDVREPVPYLRRAVVSRSTSWLRRRILERRYGDTEAPPPEQSAPPDGTTTAVRAALARLKPRQRSVVFLRYYLDLPVDEIASALGCRPGTVKSLLHRSLAVLQEHLDDD</sequence>